<evidence type="ECO:0000313" key="2">
    <source>
        <dbReference type="Proteomes" id="UP000822688"/>
    </source>
</evidence>
<protein>
    <submittedName>
        <fullName evidence="1">Uncharacterized protein</fullName>
    </submittedName>
</protein>
<dbReference type="AlphaFoldDB" id="A0A8T0GSN0"/>
<dbReference type="Proteomes" id="UP000822688">
    <property type="component" value="Chromosome 9"/>
</dbReference>
<sequence length="164" mass="17627">MTISKVLRSIRFGSSIAHRNHRSVASPKSDSWETELAREGASECCRCRGSSMPPVHVHTPVGPSPWVGAVVTVAIILLPAAAPHIAKSTRQLLKPRKCPLCLGVGNNLCCHCKGRGKQGGVFTGTPLRRCSVCDGRGRQLCSPCEASGLSNNWLYQLPANRGMR</sequence>
<accession>A0A8T0GSN0</accession>
<name>A0A8T0GSN0_CERPU</name>
<dbReference type="EMBL" id="CM026430">
    <property type="protein sequence ID" value="KAG0560678.1"/>
    <property type="molecule type" value="Genomic_DNA"/>
</dbReference>
<reference evidence="1" key="1">
    <citation type="submission" date="2020-06" db="EMBL/GenBank/DDBJ databases">
        <title>WGS assembly of Ceratodon purpureus strain R40.</title>
        <authorList>
            <person name="Carey S.B."/>
            <person name="Jenkins J."/>
            <person name="Shu S."/>
            <person name="Lovell J.T."/>
            <person name="Sreedasyam A."/>
            <person name="Maumus F."/>
            <person name="Tiley G.P."/>
            <person name="Fernandez-Pozo N."/>
            <person name="Barry K."/>
            <person name="Chen C."/>
            <person name="Wang M."/>
            <person name="Lipzen A."/>
            <person name="Daum C."/>
            <person name="Saski C.A."/>
            <person name="Payton A.C."/>
            <person name="Mcbreen J.C."/>
            <person name="Conrad R.E."/>
            <person name="Kollar L.M."/>
            <person name="Olsson S."/>
            <person name="Huttunen S."/>
            <person name="Landis J.B."/>
            <person name="Wickett N.J."/>
            <person name="Johnson M.G."/>
            <person name="Rensing S.A."/>
            <person name="Grimwood J."/>
            <person name="Schmutz J."/>
            <person name="Mcdaniel S.F."/>
        </authorList>
    </citation>
    <scope>NUCLEOTIDE SEQUENCE</scope>
    <source>
        <strain evidence="1">R40</strain>
    </source>
</reference>
<gene>
    <name evidence="1" type="ORF">KC19_9G004500</name>
</gene>
<comment type="caution">
    <text evidence="1">The sequence shown here is derived from an EMBL/GenBank/DDBJ whole genome shotgun (WGS) entry which is preliminary data.</text>
</comment>
<keyword evidence="2" id="KW-1185">Reference proteome</keyword>
<evidence type="ECO:0000313" key="1">
    <source>
        <dbReference type="EMBL" id="KAG0560678.1"/>
    </source>
</evidence>
<proteinExistence type="predicted"/>
<organism evidence="1 2">
    <name type="scientific">Ceratodon purpureus</name>
    <name type="common">Fire moss</name>
    <name type="synonym">Dicranum purpureum</name>
    <dbReference type="NCBI Taxonomy" id="3225"/>
    <lineage>
        <taxon>Eukaryota</taxon>
        <taxon>Viridiplantae</taxon>
        <taxon>Streptophyta</taxon>
        <taxon>Embryophyta</taxon>
        <taxon>Bryophyta</taxon>
        <taxon>Bryophytina</taxon>
        <taxon>Bryopsida</taxon>
        <taxon>Dicranidae</taxon>
        <taxon>Pseudoditrichales</taxon>
        <taxon>Ditrichaceae</taxon>
        <taxon>Ceratodon</taxon>
    </lineage>
</organism>